<dbReference type="Proteomes" id="UP000309138">
    <property type="component" value="Unassembled WGS sequence"/>
</dbReference>
<dbReference type="EMBL" id="SWKR01000002">
    <property type="protein sequence ID" value="TKD50235.1"/>
    <property type="molecule type" value="Genomic_DNA"/>
</dbReference>
<feature type="compositionally biased region" description="Basic and acidic residues" evidence="1">
    <location>
        <begin position="82"/>
        <end position="94"/>
    </location>
</feature>
<feature type="transmembrane region" description="Helical" evidence="2">
    <location>
        <begin position="12"/>
        <end position="33"/>
    </location>
</feature>
<dbReference type="PROSITE" id="PS51257">
    <property type="entry name" value="PROKAR_LIPOPROTEIN"/>
    <property type="match status" value="1"/>
</dbReference>
<feature type="transmembrane region" description="Helical" evidence="2">
    <location>
        <begin position="39"/>
        <end position="57"/>
    </location>
</feature>
<evidence type="ECO:0000313" key="4">
    <source>
        <dbReference type="Proteomes" id="UP000309138"/>
    </source>
</evidence>
<evidence type="ECO:0000313" key="3">
    <source>
        <dbReference type="EMBL" id="TKD50235.1"/>
    </source>
</evidence>
<reference evidence="3 4" key="1">
    <citation type="submission" date="2019-04" db="EMBL/GenBank/DDBJ databases">
        <authorList>
            <person name="Yang Y."/>
            <person name="Wei D."/>
        </authorList>
    </citation>
    <scope>NUCLEOTIDE SEQUENCE [LARGE SCALE GENOMIC DNA]</scope>
    <source>
        <strain evidence="3 4">L-1-4w-11</strain>
    </source>
</reference>
<feature type="region of interest" description="Disordered" evidence="1">
    <location>
        <begin position="73"/>
        <end position="94"/>
    </location>
</feature>
<proteinExistence type="predicted"/>
<organism evidence="3 4">
    <name type="scientific">Sphingomonas baiyangensis</name>
    <dbReference type="NCBI Taxonomy" id="2572576"/>
    <lineage>
        <taxon>Bacteria</taxon>
        <taxon>Pseudomonadati</taxon>
        <taxon>Pseudomonadota</taxon>
        <taxon>Alphaproteobacteria</taxon>
        <taxon>Sphingomonadales</taxon>
        <taxon>Sphingomonadaceae</taxon>
        <taxon>Sphingomonas</taxon>
    </lineage>
</organism>
<protein>
    <submittedName>
        <fullName evidence="3">Uncharacterized protein</fullName>
    </submittedName>
</protein>
<accession>A0A4U1L2I6</accession>
<name>A0A4U1L2I6_9SPHN</name>
<keyword evidence="2" id="KW-0472">Membrane</keyword>
<gene>
    <name evidence="3" type="ORF">FBR43_05290</name>
</gene>
<keyword evidence="2" id="KW-0812">Transmembrane</keyword>
<sequence>MTEERSTFRHSVGALAIGGGFACLVPLYFVPIPEGNKEALLLAIGIVLGWGGAIINGEWGSSPAGRAAASIGLRAPDAPTGKPDDPIATKEAQP</sequence>
<keyword evidence="4" id="KW-1185">Reference proteome</keyword>
<dbReference type="AlphaFoldDB" id="A0A4U1L2I6"/>
<evidence type="ECO:0000256" key="2">
    <source>
        <dbReference type="SAM" id="Phobius"/>
    </source>
</evidence>
<evidence type="ECO:0000256" key="1">
    <source>
        <dbReference type="SAM" id="MobiDB-lite"/>
    </source>
</evidence>
<keyword evidence="2" id="KW-1133">Transmembrane helix</keyword>
<dbReference type="OrthoDB" id="7584727at2"/>
<dbReference type="RefSeq" id="WP_136942178.1">
    <property type="nucleotide sequence ID" value="NZ_SWKR01000002.1"/>
</dbReference>
<comment type="caution">
    <text evidence="3">The sequence shown here is derived from an EMBL/GenBank/DDBJ whole genome shotgun (WGS) entry which is preliminary data.</text>
</comment>